<dbReference type="Proteomes" id="UP001206925">
    <property type="component" value="Unassembled WGS sequence"/>
</dbReference>
<dbReference type="EMBL" id="JAMZMK010007941">
    <property type="protein sequence ID" value="KAI7742645.1"/>
    <property type="molecule type" value="Genomic_DNA"/>
</dbReference>
<protein>
    <submittedName>
        <fullName evidence="1">Uncharacterized protein</fullName>
    </submittedName>
</protein>
<sequence>MDTKRASWDF</sequence>
<gene>
    <name evidence="1" type="ORF">M8C21_025533</name>
</gene>
<evidence type="ECO:0000313" key="2">
    <source>
        <dbReference type="Proteomes" id="UP001206925"/>
    </source>
</evidence>
<keyword evidence="2" id="KW-1185">Reference proteome</keyword>
<name>A0AAD5GHB6_AMBAR</name>
<organism evidence="1 2">
    <name type="scientific">Ambrosia artemisiifolia</name>
    <name type="common">Common ragweed</name>
    <dbReference type="NCBI Taxonomy" id="4212"/>
    <lineage>
        <taxon>Eukaryota</taxon>
        <taxon>Viridiplantae</taxon>
        <taxon>Streptophyta</taxon>
        <taxon>Embryophyta</taxon>
        <taxon>Tracheophyta</taxon>
        <taxon>Spermatophyta</taxon>
        <taxon>Magnoliopsida</taxon>
        <taxon>eudicotyledons</taxon>
        <taxon>Gunneridae</taxon>
        <taxon>Pentapetalae</taxon>
        <taxon>asterids</taxon>
        <taxon>campanulids</taxon>
        <taxon>Asterales</taxon>
        <taxon>Asteraceae</taxon>
        <taxon>Asteroideae</taxon>
        <taxon>Heliantheae alliance</taxon>
        <taxon>Heliantheae</taxon>
        <taxon>Ambrosia</taxon>
    </lineage>
</organism>
<evidence type="ECO:0000313" key="1">
    <source>
        <dbReference type="EMBL" id="KAI7742645.1"/>
    </source>
</evidence>
<accession>A0AAD5GHB6</accession>
<comment type="caution">
    <text evidence="1">The sequence shown here is derived from an EMBL/GenBank/DDBJ whole genome shotgun (WGS) entry which is preliminary data.</text>
</comment>
<proteinExistence type="predicted"/>
<reference evidence="1" key="1">
    <citation type="submission" date="2022-06" db="EMBL/GenBank/DDBJ databases">
        <title>Uncovering the hologenomic basis of an extraordinary plant invasion.</title>
        <authorList>
            <person name="Bieker V.C."/>
            <person name="Martin M.D."/>
            <person name="Gilbert T."/>
            <person name="Hodgins K."/>
            <person name="Battlay P."/>
            <person name="Petersen B."/>
            <person name="Wilson J."/>
        </authorList>
    </citation>
    <scope>NUCLEOTIDE SEQUENCE</scope>
    <source>
        <strain evidence="1">AA19_3_7</strain>
        <tissue evidence="1">Leaf</tissue>
    </source>
</reference>